<dbReference type="Proteomes" id="UP000051296">
    <property type="component" value="Unassembled WGS sequence"/>
</dbReference>
<dbReference type="PATRIC" id="fig|1123500.6.peg.1219"/>
<protein>
    <submittedName>
        <fullName evidence="1">Uncharacterized protein</fullName>
    </submittedName>
</protein>
<dbReference type="EMBL" id="JQAX01000005">
    <property type="protein sequence ID" value="KRN30793.1"/>
    <property type="molecule type" value="Genomic_DNA"/>
</dbReference>
<reference evidence="1 2" key="1">
    <citation type="journal article" date="2015" name="Genome Announc.">
        <title>Expanding the biotechnology potential of lactobacilli through comparative genomics of 213 strains and associated genera.</title>
        <authorList>
            <person name="Sun Z."/>
            <person name="Harris H.M."/>
            <person name="McCann A."/>
            <person name="Guo C."/>
            <person name="Argimon S."/>
            <person name="Zhang W."/>
            <person name="Yang X."/>
            <person name="Jeffery I.B."/>
            <person name="Cooney J.C."/>
            <person name="Kagawa T.F."/>
            <person name="Liu W."/>
            <person name="Song Y."/>
            <person name="Salvetti E."/>
            <person name="Wrobel A."/>
            <person name="Rasinkangas P."/>
            <person name="Parkhill J."/>
            <person name="Rea M.C."/>
            <person name="O'Sullivan O."/>
            <person name="Ritari J."/>
            <person name="Douillard F.P."/>
            <person name="Paul Ross R."/>
            <person name="Yang R."/>
            <person name="Briner A.E."/>
            <person name="Felis G.E."/>
            <person name="de Vos W.M."/>
            <person name="Barrangou R."/>
            <person name="Klaenhammer T.R."/>
            <person name="Caufield P.W."/>
            <person name="Cui Y."/>
            <person name="Zhang H."/>
            <person name="O'Toole P.W."/>
        </authorList>
    </citation>
    <scope>NUCLEOTIDE SEQUENCE [LARGE SCALE GENOMIC DNA]</scope>
    <source>
        <strain evidence="1 2">DSM 20190</strain>
    </source>
</reference>
<comment type="caution">
    <text evidence="1">The sequence shown here is derived from an EMBL/GenBank/DDBJ whole genome shotgun (WGS) entry which is preliminary data.</text>
</comment>
<keyword evidence="2" id="KW-1185">Reference proteome</keyword>
<dbReference type="InParanoid" id="A0A0R2FQJ3"/>
<dbReference type="STRING" id="1123500.GCA_000420365_01333"/>
<gene>
    <name evidence="1" type="ORF">IV68_GL001220</name>
</gene>
<accession>A0A0R2FQJ3</accession>
<dbReference type="RefSeq" id="WP_022792041.1">
    <property type="nucleotide sequence ID" value="NZ_ATUU01000005.1"/>
</dbReference>
<evidence type="ECO:0000313" key="2">
    <source>
        <dbReference type="Proteomes" id="UP000051296"/>
    </source>
</evidence>
<dbReference type="AlphaFoldDB" id="A0A0R2FQJ3"/>
<name>A0A0R2FQJ3_9LACO</name>
<evidence type="ECO:0000313" key="1">
    <source>
        <dbReference type="EMBL" id="KRN30793.1"/>
    </source>
</evidence>
<proteinExistence type="predicted"/>
<organism evidence="1 2">
    <name type="scientific">Weissella halotolerans DSM 20190</name>
    <dbReference type="NCBI Taxonomy" id="1123500"/>
    <lineage>
        <taxon>Bacteria</taxon>
        <taxon>Bacillati</taxon>
        <taxon>Bacillota</taxon>
        <taxon>Bacilli</taxon>
        <taxon>Lactobacillales</taxon>
        <taxon>Lactobacillaceae</taxon>
        <taxon>Weissella</taxon>
    </lineage>
</organism>
<sequence>MTVQTKSQQKAGLTAKPKRVQYYGQVAGQTQLQQVRSLFVRDHVGFEELVALGQLFEALGQEQKISHILVTEQKVWPMPN</sequence>